<keyword evidence="9 10" id="KW-0472">Membrane</keyword>
<proteinExistence type="inferred from homology"/>
<evidence type="ECO:0000256" key="6">
    <source>
        <dbReference type="ARBA" id="ARBA00022837"/>
    </source>
</evidence>
<dbReference type="PANTHER" id="PTHR13462">
    <property type="entry name" value="CALCIUM UNIPORTER PROTEIN, MITOCHONDRIAL"/>
    <property type="match status" value="1"/>
</dbReference>
<evidence type="ECO:0000256" key="3">
    <source>
        <dbReference type="ARBA" id="ARBA00022448"/>
    </source>
</evidence>
<dbReference type="GO" id="GO:0036444">
    <property type="term" value="P:calcium import into the mitochondrion"/>
    <property type="evidence" value="ECO:0007669"/>
    <property type="project" value="TreeGrafter"/>
</dbReference>
<dbReference type="EMBL" id="JAAGAX010000005">
    <property type="protein sequence ID" value="KAF2315932.1"/>
    <property type="molecule type" value="Genomic_DNA"/>
</dbReference>
<accession>A0A6A6MPZ0</accession>
<comment type="similarity">
    <text evidence="2">Belongs to the MCU (TC 1.A.77) family.</text>
</comment>
<reference evidence="12 13" key="1">
    <citation type="journal article" date="2020" name="Mol. Plant">
        <title>The Chromosome-Based Rubber Tree Genome Provides New Insights into Spurge Genome Evolution and Rubber Biosynthesis.</title>
        <authorList>
            <person name="Liu J."/>
            <person name="Shi C."/>
            <person name="Shi C.C."/>
            <person name="Li W."/>
            <person name="Zhang Q.J."/>
            <person name="Zhang Y."/>
            <person name="Li K."/>
            <person name="Lu H.F."/>
            <person name="Shi C."/>
            <person name="Zhu S.T."/>
            <person name="Xiao Z.Y."/>
            <person name="Nan H."/>
            <person name="Yue Y."/>
            <person name="Zhu X.G."/>
            <person name="Wu Y."/>
            <person name="Hong X.N."/>
            <person name="Fan G.Y."/>
            <person name="Tong Y."/>
            <person name="Zhang D."/>
            <person name="Mao C.L."/>
            <person name="Liu Y.L."/>
            <person name="Hao S.J."/>
            <person name="Liu W.Q."/>
            <person name="Lv M.Q."/>
            <person name="Zhang H.B."/>
            <person name="Liu Y."/>
            <person name="Hu-Tang G.R."/>
            <person name="Wang J.P."/>
            <person name="Wang J.H."/>
            <person name="Sun Y.H."/>
            <person name="Ni S.B."/>
            <person name="Chen W.B."/>
            <person name="Zhang X.C."/>
            <person name="Jiao Y.N."/>
            <person name="Eichler E.E."/>
            <person name="Li G.H."/>
            <person name="Liu X."/>
            <person name="Gao L.Z."/>
        </authorList>
    </citation>
    <scope>NUCLEOTIDE SEQUENCE [LARGE SCALE GENOMIC DNA]</scope>
    <source>
        <strain evidence="13">cv. GT1</strain>
        <tissue evidence="12">Leaf</tissue>
    </source>
</reference>
<dbReference type="GO" id="GO:1990246">
    <property type="term" value="C:uniplex complex"/>
    <property type="evidence" value="ECO:0007669"/>
    <property type="project" value="TreeGrafter"/>
</dbReference>
<feature type="transmembrane region" description="Helical" evidence="10">
    <location>
        <begin position="337"/>
        <end position="357"/>
    </location>
</feature>
<feature type="domain" description="Calcium uniporter protein C-terminal" evidence="11">
    <location>
        <begin position="262"/>
        <end position="421"/>
    </location>
</feature>
<evidence type="ECO:0000256" key="9">
    <source>
        <dbReference type="ARBA" id="ARBA00023136"/>
    </source>
</evidence>
<evidence type="ECO:0000313" key="12">
    <source>
        <dbReference type="EMBL" id="KAF2315932.1"/>
    </source>
</evidence>
<gene>
    <name evidence="12" type="ORF">GH714_040727</name>
</gene>
<dbReference type="Pfam" id="PF04678">
    <property type="entry name" value="MCU"/>
    <property type="match status" value="1"/>
</dbReference>
<dbReference type="InterPro" id="IPR006769">
    <property type="entry name" value="MCU_C"/>
</dbReference>
<organism evidence="12 13">
    <name type="scientific">Hevea brasiliensis</name>
    <name type="common">Para rubber tree</name>
    <name type="synonym">Siphonia brasiliensis</name>
    <dbReference type="NCBI Taxonomy" id="3981"/>
    <lineage>
        <taxon>Eukaryota</taxon>
        <taxon>Viridiplantae</taxon>
        <taxon>Streptophyta</taxon>
        <taxon>Embryophyta</taxon>
        <taxon>Tracheophyta</taxon>
        <taxon>Spermatophyta</taxon>
        <taxon>Magnoliopsida</taxon>
        <taxon>eudicotyledons</taxon>
        <taxon>Gunneridae</taxon>
        <taxon>Pentapetalae</taxon>
        <taxon>rosids</taxon>
        <taxon>fabids</taxon>
        <taxon>Malpighiales</taxon>
        <taxon>Euphorbiaceae</taxon>
        <taxon>Crotonoideae</taxon>
        <taxon>Micrandreae</taxon>
        <taxon>Hevea</taxon>
    </lineage>
</organism>
<comment type="caution">
    <text evidence="12">The sequence shown here is derived from an EMBL/GenBank/DDBJ whole genome shotgun (WGS) entry which is preliminary data.</text>
</comment>
<dbReference type="PANTHER" id="PTHR13462:SF17">
    <property type="entry name" value="CALCIUM UNIPORTER PROTEIN 4, MITOCHONDRIAL"/>
    <property type="match status" value="1"/>
</dbReference>
<evidence type="ECO:0000313" key="13">
    <source>
        <dbReference type="Proteomes" id="UP000467840"/>
    </source>
</evidence>
<protein>
    <recommendedName>
        <fullName evidence="11">Calcium uniporter protein C-terminal domain-containing protein</fullName>
    </recommendedName>
</protein>
<keyword evidence="3" id="KW-0813">Transport</keyword>
<evidence type="ECO:0000256" key="8">
    <source>
        <dbReference type="ARBA" id="ARBA00023065"/>
    </source>
</evidence>
<evidence type="ECO:0000256" key="7">
    <source>
        <dbReference type="ARBA" id="ARBA00022989"/>
    </source>
</evidence>
<sequence>MKVKGKRKRKLTYKCGVFYQLSDKSVDGKQRCKYKKCGVIIICDTKYGTGNLKRNSQSCVRKDTRNIGQLTMGHDLSVMSTKFDANKFCELIVPAIVTHDLPLSFMEYASLTDSDTRTFTYLFPYHASSHATTKCNETNFHRESLTSTESSDKGFFRRFLHRKAINQLPEFLSLPVGEKLREKLKGINITGERLRLDGLAPPAPQEKVAKDPNRFGISVEDARKLLRLSQVEKLKAKLKEIPKTSISYSEFVQVCVEGCGSEHQGIEFAKTLDQSGNVIVLGNIVFLRPEQVAKSMENIISESIATPNDPRRKQLEHMEQQKAAIDQKARAQVRGELYCGLGFLVVQTLAFMRLTFWELTWDVMEPICFFVTSLHFALAYAFFLRTSVEPSFEGYFQRRFKAKQKKLMEIHSFDMQKYTELRKAFYPNLGYGFPHSEHYKPLNSDEGAFL</sequence>
<dbReference type="Proteomes" id="UP000467840">
    <property type="component" value="Chromosome 15"/>
</dbReference>
<dbReference type="GO" id="GO:0005262">
    <property type="term" value="F:calcium channel activity"/>
    <property type="evidence" value="ECO:0007669"/>
    <property type="project" value="TreeGrafter"/>
</dbReference>
<comment type="subcellular location">
    <subcellularLocation>
        <location evidence="1">Membrane</location>
        <topology evidence="1">Multi-pass membrane protein</topology>
    </subcellularLocation>
</comment>
<evidence type="ECO:0000259" key="11">
    <source>
        <dbReference type="Pfam" id="PF04678"/>
    </source>
</evidence>
<name>A0A6A6MPZ0_HEVBR</name>
<dbReference type="GO" id="GO:0051560">
    <property type="term" value="P:mitochondrial calcium ion homeostasis"/>
    <property type="evidence" value="ECO:0007669"/>
    <property type="project" value="InterPro"/>
</dbReference>
<evidence type="ECO:0000256" key="4">
    <source>
        <dbReference type="ARBA" id="ARBA00022568"/>
    </source>
</evidence>
<keyword evidence="6" id="KW-0106">Calcium</keyword>
<keyword evidence="4" id="KW-0109">Calcium transport</keyword>
<evidence type="ECO:0000256" key="2">
    <source>
        <dbReference type="ARBA" id="ARBA00005653"/>
    </source>
</evidence>
<dbReference type="InterPro" id="IPR039055">
    <property type="entry name" value="MCU_fam"/>
</dbReference>
<dbReference type="GO" id="GO:0015292">
    <property type="term" value="F:uniporter activity"/>
    <property type="evidence" value="ECO:0007669"/>
    <property type="project" value="TreeGrafter"/>
</dbReference>
<evidence type="ECO:0000256" key="1">
    <source>
        <dbReference type="ARBA" id="ARBA00004141"/>
    </source>
</evidence>
<feature type="transmembrane region" description="Helical" evidence="10">
    <location>
        <begin position="363"/>
        <end position="383"/>
    </location>
</feature>
<keyword evidence="5 10" id="KW-0812">Transmembrane</keyword>
<evidence type="ECO:0000256" key="5">
    <source>
        <dbReference type="ARBA" id="ARBA00022692"/>
    </source>
</evidence>
<keyword evidence="13" id="KW-1185">Reference proteome</keyword>
<keyword evidence="7 10" id="KW-1133">Transmembrane helix</keyword>
<keyword evidence="8" id="KW-0406">Ion transport</keyword>
<dbReference type="AlphaFoldDB" id="A0A6A6MPZ0"/>
<evidence type="ECO:0000256" key="10">
    <source>
        <dbReference type="SAM" id="Phobius"/>
    </source>
</evidence>